<reference evidence="2 3" key="1">
    <citation type="submission" date="2024-06" db="EMBL/GenBank/DDBJ databases">
        <title>Sorghum-associated microbial communities from plants grown in Nebraska, USA.</title>
        <authorList>
            <person name="Schachtman D."/>
        </authorList>
    </citation>
    <scope>NUCLEOTIDE SEQUENCE [LARGE SCALE GENOMIC DNA]</scope>
    <source>
        <strain evidence="2 3">1288</strain>
    </source>
</reference>
<name>A0ABV2KGC4_SPOPS</name>
<feature type="chain" id="PRO_5047301095" evidence="1">
    <location>
        <begin position="21"/>
        <end position="286"/>
    </location>
</feature>
<feature type="signal peptide" evidence="1">
    <location>
        <begin position="1"/>
        <end position="20"/>
    </location>
</feature>
<comment type="caution">
    <text evidence="2">The sequence shown here is derived from an EMBL/GenBank/DDBJ whole genome shotgun (WGS) entry which is preliminary data.</text>
</comment>
<proteinExistence type="predicted"/>
<dbReference type="RefSeq" id="WP_354314608.1">
    <property type="nucleotide sequence ID" value="NZ_JBEPME010000007.1"/>
</dbReference>
<evidence type="ECO:0000313" key="2">
    <source>
        <dbReference type="EMBL" id="MET3659058.1"/>
    </source>
</evidence>
<sequence length="286" mass="31935">MKKILGFLLILLSFSGSAYAEELISNQPTKEQKEIEQIIILAELEARDETYKELEFKNRLSNFGYLEDTVEFKDSVEEKVDKKIAEHGIKRIVEEKPEFELMASPPTSAIDVMKPNIYSSSQGYILTASAIWKKKSNGYWTWTDHIPVGVGNINVGGDDGLGVYFQDSTNIDVSTSSFYTYDESTNIYNSNLLPYRNNSSGVYYTAQDKMNVAVIGTKYTWHAAYLTIWPSFKGKVNTTARTQWTHTWSSAKITGATISPSGISVGISNAQNSWDGATTTGTTIIY</sequence>
<evidence type="ECO:0000313" key="3">
    <source>
        <dbReference type="Proteomes" id="UP001549104"/>
    </source>
</evidence>
<dbReference type="EMBL" id="JBEPME010000007">
    <property type="protein sequence ID" value="MET3659058.1"/>
    <property type="molecule type" value="Genomic_DNA"/>
</dbReference>
<accession>A0ABV2KGC4</accession>
<keyword evidence="1" id="KW-0732">Signal</keyword>
<keyword evidence="3" id="KW-1185">Reference proteome</keyword>
<gene>
    <name evidence="2" type="ORF">ABIC55_004177</name>
</gene>
<organism evidence="2 3">
    <name type="scientific">Sporosarcina psychrophila</name>
    <name type="common">Bacillus psychrophilus</name>
    <dbReference type="NCBI Taxonomy" id="1476"/>
    <lineage>
        <taxon>Bacteria</taxon>
        <taxon>Bacillati</taxon>
        <taxon>Bacillota</taxon>
        <taxon>Bacilli</taxon>
        <taxon>Bacillales</taxon>
        <taxon>Caryophanaceae</taxon>
        <taxon>Sporosarcina</taxon>
    </lineage>
</organism>
<protein>
    <submittedName>
        <fullName evidence="2">Uncharacterized protein</fullName>
    </submittedName>
</protein>
<evidence type="ECO:0000256" key="1">
    <source>
        <dbReference type="SAM" id="SignalP"/>
    </source>
</evidence>
<dbReference type="Proteomes" id="UP001549104">
    <property type="component" value="Unassembled WGS sequence"/>
</dbReference>